<proteinExistence type="predicted"/>
<name>A0ABT2FAY1_9STRE</name>
<evidence type="ECO:0000313" key="2">
    <source>
        <dbReference type="Proteomes" id="UP001206548"/>
    </source>
</evidence>
<dbReference type="InterPro" id="IPR013325">
    <property type="entry name" value="RNA_pol_sigma_r2"/>
</dbReference>
<organism evidence="1 2">
    <name type="scientific">Streptococcus sciuri</name>
    <dbReference type="NCBI Taxonomy" id="2973939"/>
    <lineage>
        <taxon>Bacteria</taxon>
        <taxon>Bacillati</taxon>
        <taxon>Bacillota</taxon>
        <taxon>Bacilli</taxon>
        <taxon>Lactobacillales</taxon>
        <taxon>Streptococcaceae</taxon>
        <taxon>Streptococcus</taxon>
    </lineage>
</organism>
<keyword evidence="2" id="KW-1185">Reference proteome</keyword>
<gene>
    <name evidence="1" type="ORF">NXS10_08360</name>
</gene>
<accession>A0ABT2FAY1</accession>
<dbReference type="Proteomes" id="UP001206548">
    <property type="component" value="Unassembled WGS sequence"/>
</dbReference>
<dbReference type="SUPFAM" id="SSF88946">
    <property type="entry name" value="Sigma2 domain of RNA polymerase sigma factors"/>
    <property type="match status" value="1"/>
</dbReference>
<evidence type="ECO:0000313" key="1">
    <source>
        <dbReference type="EMBL" id="MCS4488955.1"/>
    </source>
</evidence>
<protein>
    <submittedName>
        <fullName evidence="1">Sigma-70 family RNA polymerase sigma factor</fullName>
    </submittedName>
</protein>
<sequence>MKNSVHFETIFISVKPIIFKLQRTYYIKLWDKDDWLQEGRVILYHLLQDNPDLVNDQLTFYRYFKTKFSNHLKDVIRKQESQKRRFDKMVYEEVSEFGHAIKDRGLILDDYIAYKELLEKVEKSLSKEDKDKLSKVIAGQRFSGKAKFIRELRVNFKEFSQHILS</sequence>
<reference evidence="1 2" key="1">
    <citation type="journal article" date="2023" name="Int. J. Syst. Evol. Microbiol.">
        <title>Streptococcus sciuri sp. nov., Staphylococcus marylandisciuri sp. nov. and Staphylococcus americanisciuri sp. nov., isolated from faeces of eastern grey squirrel (Sciurus carolinensis).</title>
        <authorList>
            <person name="Volokhov D.V."/>
            <person name="Zagorodnyaya T.A."/>
            <person name="Furtak V.A."/>
            <person name="Nattanmai G."/>
            <person name="Randall L."/>
            <person name="Jose S."/>
            <person name="Gao Y."/>
            <person name="Eisenberg T."/>
            <person name="Delmonte P."/>
            <person name="Blom J."/>
            <person name="Mitchell K.K."/>
        </authorList>
    </citation>
    <scope>NUCLEOTIDE SEQUENCE [LARGE SCALE GENOMIC DNA]</scope>
    <source>
        <strain evidence="1 2">SQ9-PEA</strain>
    </source>
</reference>
<dbReference type="RefSeq" id="WP_259139413.1">
    <property type="nucleotide sequence ID" value="NZ_JANUXX010000013.1"/>
</dbReference>
<comment type="caution">
    <text evidence="1">The sequence shown here is derived from an EMBL/GenBank/DDBJ whole genome shotgun (WGS) entry which is preliminary data.</text>
</comment>
<dbReference type="EMBL" id="JANUXX010000013">
    <property type="protein sequence ID" value="MCS4488955.1"/>
    <property type="molecule type" value="Genomic_DNA"/>
</dbReference>